<sequence length="295" mass="32543">MSNAVGHTTIDERALERIIRQAADSVPGTTHVGMSLENPGGRSLPRFDIMVDDKQQTVSVEAFICATWPAPTVTVAEKVRSTFAEWVEAFTGYAATHVNVYVGSVMPGDSRITAAQVAQAPRPNAQTPEVRRNHAGRVSSPRVIPQSAATDTQAGLKPVTVRTHDVHVDVEVHSNQDLVEVSAPDDCDIYRPSTPEESAIVPRFAPDFPQEFDAPTPEIPREVPLRKISVHNSAPKVKVRTPRPPQLRKVKTVRHDAPLHPRVPREQPLKPFAVVDMAPEIPIEIRPTRIRQGRR</sequence>
<dbReference type="OrthoDB" id="4410938at2"/>
<protein>
    <submittedName>
        <fullName evidence="3">Putative alkaline shock family protein YloU</fullName>
    </submittedName>
</protein>
<dbReference type="EMBL" id="PDJF01000001">
    <property type="protein sequence ID" value="PFG27245.1"/>
    <property type="molecule type" value="Genomic_DNA"/>
</dbReference>
<proteinExistence type="inferred from homology"/>
<comment type="similarity">
    <text evidence="1">Belongs to the asp23 family.</text>
</comment>
<dbReference type="Pfam" id="PF03780">
    <property type="entry name" value="Asp23"/>
    <property type="match status" value="1"/>
</dbReference>
<name>A0A2A9DM48_9CORY</name>
<gene>
    <name evidence="3" type="ORF">ATK06_0296</name>
</gene>
<evidence type="ECO:0000256" key="1">
    <source>
        <dbReference type="ARBA" id="ARBA00005721"/>
    </source>
</evidence>
<dbReference type="Proteomes" id="UP000221653">
    <property type="component" value="Unassembled WGS sequence"/>
</dbReference>
<dbReference type="InterPro" id="IPR005531">
    <property type="entry name" value="Asp23"/>
</dbReference>
<feature type="region of interest" description="Disordered" evidence="2">
    <location>
        <begin position="120"/>
        <end position="153"/>
    </location>
</feature>
<keyword evidence="4" id="KW-1185">Reference proteome</keyword>
<organism evidence="3 4">
    <name type="scientific">Corynebacterium renale</name>
    <dbReference type="NCBI Taxonomy" id="1724"/>
    <lineage>
        <taxon>Bacteria</taxon>
        <taxon>Bacillati</taxon>
        <taxon>Actinomycetota</taxon>
        <taxon>Actinomycetes</taxon>
        <taxon>Mycobacteriales</taxon>
        <taxon>Corynebacteriaceae</taxon>
        <taxon>Corynebacterium</taxon>
    </lineage>
</organism>
<comment type="caution">
    <text evidence="3">The sequence shown here is derived from an EMBL/GenBank/DDBJ whole genome shotgun (WGS) entry which is preliminary data.</text>
</comment>
<evidence type="ECO:0000313" key="3">
    <source>
        <dbReference type="EMBL" id="PFG27245.1"/>
    </source>
</evidence>
<dbReference type="RefSeq" id="WP_053072718.1">
    <property type="nucleotide sequence ID" value="NZ_LDYE01000006.1"/>
</dbReference>
<dbReference type="STRING" id="1724.GCA_001044175_01573"/>
<dbReference type="AlphaFoldDB" id="A0A2A9DM48"/>
<accession>A0A2A9DM48</accession>
<evidence type="ECO:0000256" key="2">
    <source>
        <dbReference type="SAM" id="MobiDB-lite"/>
    </source>
</evidence>
<reference evidence="3 4" key="1">
    <citation type="submission" date="2017-10" db="EMBL/GenBank/DDBJ databases">
        <title>Sequencing the genomes of 1000 actinobacteria strains.</title>
        <authorList>
            <person name="Klenk H.-P."/>
        </authorList>
    </citation>
    <scope>NUCLEOTIDE SEQUENCE [LARGE SCALE GENOMIC DNA]</scope>
    <source>
        <strain evidence="3 4">DSM 20688</strain>
    </source>
</reference>
<evidence type="ECO:0000313" key="4">
    <source>
        <dbReference type="Proteomes" id="UP000221653"/>
    </source>
</evidence>